<reference evidence="2" key="1">
    <citation type="submission" date="2022-10" db="EMBL/GenBank/DDBJ databases">
        <title>The complete genomes of actinobacterial strains from the NBC collection.</title>
        <authorList>
            <person name="Joergensen T.S."/>
            <person name="Alvarez Arevalo M."/>
            <person name="Sterndorff E.B."/>
            <person name="Faurdal D."/>
            <person name="Vuksanovic O."/>
            <person name="Mourched A.-S."/>
            <person name="Charusanti P."/>
            <person name="Shaw S."/>
            <person name="Blin K."/>
            <person name="Weber T."/>
        </authorList>
    </citation>
    <scope>NUCLEOTIDE SEQUENCE</scope>
    <source>
        <strain evidence="2">NBC_00119</strain>
    </source>
</reference>
<name>A0AAU1TYJ9_9ACTN</name>
<sequence length="412" mass="43874">MVRTDGQTDVVVVGAGVAGLACAADLQAAGLRVQVLEASDGVGGRMRSDRVDGFVIDRGFQVFNTAYPQVLRRLRLRDLRLRPFTPGVQVHTDTGKIALYDPMRRPDALGGLRRQSVMSARDAVALGAMSVRDMLLPASVLKRGGERTTLSALRRAGMSEAFTEDVLRPFVSGIFLEDELETSSRVFHLVWRSMLRGTLCLPTDGIEAVPRTLADGLSDATVRLETPVAQLTDCGVMTGAGASISARAVVVAAGPQTAAALLPHMDVPEYRSVTTYYHAMAPSPLNEPVLMVDAQRRFLNTCVISEVVPSYAPAHRALVATSVLGAEGPGRETSTRQALSDVYGTDTSAWDLVAVRSITHALPVMAPPHSLSRSSRAGSGRYVCGDHRTTGSVQGAMASGARAAREVLRDLA</sequence>
<dbReference type="PROSITE" id="PS51257">
    <property type="entry name" value="PROKAR_LIPOPROTEIN"/>
    <property type="match status" value="1"/>
</dbReference>
<organism evidence="2">
    <name type="scientific">Streptomyces sp. NBC_00119</name>
    <dbReference type="NCBI Taxonomy" id="2975659"/>
    <lineage>
        <taxon>Bacteria</taxon>
        <taxon>Bacillati</taxon>
        <taxon>Actinomycetota</taxon>
        <taxon>Actinomycetes</taxon>
        <taxon>Kitasatosporales</taxon>
        <taxon>Streptomycetaceae</taxon>
        <taxon>Streptomyces</taxon>
    </lineage>
</organism>
<dbReference type="InterPro" id="IPR002937">
    <property type="entry name" value="Amino_oxidase"/>
</dbReference>
<proteinExistence type="predicted"/>
<dbReference type="PRINTS" id="PR00419">
    <property type="entry name" value="ADXRDTASE"/>
</dbReference>
<evidence type="ECO:0000259" key="1">
    <source>
        <dbReference type="Pfam" id="PF01593"/>
    </source>
</evidence>
<dbReference type="AlphaFoldDB" id="A0AAU1TYJ9"/>
<feature type="domain" description="Amine oxidase" evidence="1">
    <location>
        <begin position="17"/>
        <end position="408"/>
    </location>
</feature>
<dbReference type="Gene3D" id="1.10.3110.10">
    <property type="entry name" value="protoporphyrinogen ix oxidase, domain 3"/>
    <property type="match status" value="1"/>
</dbReference>
<dbReference type="GO" id="GO:0016491">
    <property type="term" value="F:oxidoreductase activity"/>
    <property type="evidence" value="ECO:0007669"/>
    <property type="project" value="InterPro"/>
</dbReference>
<evidence type="ECO:0000313" key="2">
    <source>
        <dbReference type="EMBL" id="WTS10148.1"/>
    </source>
</evidence>
<dbReference type="SUPFAM" id="SSF51905">
    <property type="entry name" value="FAD/NAD(P)-binding domain"/>
    <property type="match status" value="1"/>
</dbReference>
<dbReference type="EMBL" id="CP108195">
    <property type="protein sequence ID" value="WTS10148.1"/>
    <property type="molecule type" value="Genomic_DNA"/>
</dbReference>
<dbReference type="PANTHER" id="PTHR42841">
    <property type="entry name" value="AMINE OXIDASE"/>
    <property type="match status" value="1"/>
</dbReference>
<protein>
    <submittedName>
        <fullName evidence="2">FAD-dependent oxidoreductase</fullName>
    </submittedName>
</protein>
<dbReference type="Pfam" id="PF01593">
    <property type="entry name" value="Amino_oxidase"/>
    <property type="match status" value="1"/>
</dbReference>
<dbReference type="Gene3D" id="3.90.660.20">
    <property type="entry name" value="Protoporphyrinogen oxidase, mitochondrial, domain 2"/>
    <property type="match status" value="1"/>
</dbReference>
<dbReference type="Gene3D" id="3.50.50.60">
    <property type="entry name" value="FAD/NAD(P)-binding domain"/>
    <property type="match status" value="1"/>
</dbReference>
<dbReference type="InterPro" id="IPR036188">
    <property type="entry name" value="FAD/NAD-bd_sf"/>
</dbReference>
<accession>A0AAU1TYJ9</accession>
<gene>
    <name evidence="2" type="ORF">OHU69_03005</name>
</gene>